<evidence type="ECO:0000313" key="1">
    <source>
        <dbReference type="EMBL" id="OQD75385.1"/>
    </source>
</evidence>
<name>A0A1V6PEH4_PENDC</name>
<dbReference type="AlphaFoldDB" id="A0A1V6PEH4"/>
<dbReference type="EMBL" id="MDYL01000007">
    <property type="protein sequence ID" value="OQD75385.1"/>
    <property type="molecule type" value="Genomic_DNA"/>
</dbReference>
<dbReference type="InterPro" id="IPR054208">
    <property type="entry name" value="DUF6914"/>
</dbReference>
<protein>
    <submittedName>
        <fullName evidence="1">Uncharacterized protein</fullName>
    </submittedName>
</protein>
<sequence length="180" mass="20495">MPADKDRLYVVLYARGGRPTMPGNEDKYHWALMIGPKVEKEGLTGVPYHAINKLDSSGGGSEWFFEERESSLTPTNMLLVRIMVGKVTDKNRLVDILRKTPIRQGQPGWNCVGWVKEALEMLEADTRALGTRVIGWEKVRNEAMGYCQRKTDQHRFDGQSNFDTSKASTYDLMEQKEIIV</sequence>
<dbReference type="OMA" id="GWNCVSW"/>
<reference evidence="2" key="1">
    <citation type="journal article" date="2017" name="Nat. Microbiol.">
        <title>Global analysis of biosynthetic gene clusters reveals vast potential of secondary metabolite production in Penicillium species.</title>
        <authorList>
            <person name="Nielsen J.C."/>
            <person name="Grijseels S."/>
            <person name="Prigent S."/>
            <person name="Ji B."/>
            <person name="Dainat J."/>
            <person name="Nielsen K.F."/>
            <person name="Frisvad J.C."/>
            <person name="Workman M."/>
            <person name="Nielsen J."/>
        </authorList>
    </citation>
    <scope>NUCLEOTIDE SEQUENCE [LARGE SCALE GENOMIC DNA]</scope>
    <source>
        <strain evidence="2">IBT 11843</strain>
    </source>
</reference>
<accession>A0A1V6PEH4</accession>
<dbReference type="Proteomes" id="UP000191522">
    <property type="component" value="Unassembled WGS sequence"/>
</dbReference>
<evidence type="ECO:0000313" key="2">
    <source>
        <dbReference type="Proteomes" id="UP000191522"/>
    </source>
</evidence>
<organism evidence="1 2">
    <name type="scientific">Penicillium decumbens</name>
    <dbReference type="NCBI Taxonomy" id="69771"/>
    <lineage>
        <taxon>Eukaryota</taxon>
        <taxon>Fungi</taxon>
        <taxon>Dikarya</taxon>
        <taxon>Ascomycota</taxon>
        <taxon>Pezizomycotina</taxon>
        <taxon>Eurotiomycetes</taxon>
        <taxon>Eurotiomycetidae</taxon>
        <taxon>Eurotiales</taxon>
        <taxon>Aspergillaceae</taxon>
        <taxon>Penicillium</taxon>
    </lineage>
</organism>
<proteinExistence type="predicted"/>
<dbReference type="OrthoDB" id="2679825at2759"/>
<comment type="caution">
    <text evidence="1">The sequence shown here is derived from an EMBL/GenBank/DDBJ whole genome shotgun (WGS) entry which is preliminary data.</text>
</comment>
<dbReference type="Pfam" id="PF21858">
    <property type="entry name" value="DUF6914"/>
    <property type="match status" value="1"/>
</dbReference>
<keyword evidence="2" id="KW-1185">Reference proteome</keyword>
<gene>
    <name evidence="1" type="ORF">PENDEC_c007G01871</name>
</gene>